<comment type="caution">
    <text evidence="2">The sequence shown here is derived from an EMBL/GenBank/DDBJ whole genome shotgun (WGS) entry which is preliminary data.</text>
</comment>
<feature type="transmembrane region" description="Helical" evidence="1">
    <location>
        <begin position="46"/>
        <end position="71"/>
    </location>
</feature>
<reference evidence="2" key="1">
    <citation type="submission" date="2021-03" db="EMBL/GenBank/DDBJ databases">
        <title>Antimicrobial resistance genes in bacteria isolated from Japanese honey, and their potential for conferring macrolide and lincosamide resistance in the American foulbrood pathogen Paenibacillus larvae.</title>
        <authorList>
            <person name="Okamoto M."/>
            <person name="Kumagai M."/>
            <person name="Kanamori H."/>
            <person name="Takamatsu D."/>
        </authorList>
    </citation>
    <scope>NUCLEOTIDE SEQUENCE</scope>
    <source>
        <strain evidence="2">J2TS6</strain>
    </source>
</reference>
<sequence>MMYTVLIVLAVIVCAASLFMSISIMRKQQHHEQDQIHPTVARHPLLANPIVILYLAVPVLIVLGALAWWYFEIKGLT</sequence>
<dbReference type="RefSeq" id="WP_160041939.1">
    <property type="nucleotide sequence ID" value="NZ_BORQ01000001.1"/>
</dbReference>
<keyword evidence="3" id="KW-1185">Reference proteome</keyword>
<keyword evidence="1" id="KW-1133">Transmembrane helix</keyword>
<evidence type="ECO:0000313" key="3">
    <source>
        <dbReference type="Proteomes" id="UP000679779"/>
    </source>
</evidence>
<dbReference type="Proteomes" id="UP000679779">
    <property type="component" value="Unassembled WGS sequence"/>
</dbReference>
<organism evidence="2 3">
    <name type="scientific">Paenibacillus albilobatus</name>
    <dbReference type="NCBI Taxonomy" id="2716884"/>
    <lineage>
        <taxon>Bacteria</taxon>
        <taxon>Bacillati</taxon>
        <taxon>Bacillota</taxon>
        <taxon>Bacilli</taxon>
        <taxon>Bacillales</taxon>
        <taxon>Paenibacillaceae</taxon>
        <taxon>Paenibacillus</taxon>
    </lineage>
</organism>
<keyword evidence="1" id="KW-0812">Transmembrane</keyword>
<gene>
    <name evidence="2" type="ORF">J2TS6_01770</name>
</gene>
<proteinExistence type="predicted"/>
<accession>A0A920C7J0</accession>
<keyword evidence="1" id="KW-0472">Membrane</keyword>
<evidence type="ECO:0000256" key="1">
    <source>
        <dbReference type="SAM" id="Phobius"/>
    </source>
</evidence>
<feature type="transmembrane region" description="Helical" evidence="1">
    <location>
        <begin position="6"/>
        <end position="25"/>
    </location>
</feature>
<name>A0A920C7J0_9BACL</name>
<dbReference type="EMBL" id="BORQ01000001">
    <property type="protein sequence ID" value="GIO29036.1"/>
    <property type="molecule type" value="Genomic_DNA"/>
</dbReference>
<dbReference type="AlphaFoldDB" id="A0A920C7J0"/>
<protein>
    <submittedName>
        <fullName evidence="2">Uncharacterized protein</fullName>
    </submittedName>
</protein>
<evidence type="ECO:0000313" key="2">
    <source>
        <dbReference type="EMBL" id="GIO29036.1"/>
    </source>
</evidence>